<evidence type="ECO:0000313" key="2">
    <source>
        <dbReference type="EMBL" id="EDQ89719.1"/>
    </source>
</evidence>
<dbReference type="SUPFAM" id="SSF53448">
    <property type="entry name" value="Nucleotide-diphospho-sugar transferases"/>
    <property type="match status" value="1"/>
</dbReference>
<dbReference type="KEGG" id="mbr:MONBRDRAFT_37025"/>
<proteinExistence type="predicted"/>
<gene>
    <name evidence="2" type="ORF">MONBRDRAFT_37025</name>
</gene>
<dbReference type="PANTHER" id="PTHR43685">
    <property type="entry name" value="GLYCOSYLTRANSFERASE"/>
    <property type="match status" value="1"/>
</dbReference>
<dbReference type="InterPro" id="IPR050834">
    <property type="entry name" value="Glycosyltransf_2"/>
</dbReference>
<dbReference type="PANTHER" id="PTHR43685:SF2">
    <property type="entry name" value="GLYCOSYLTRANSFERASE 2-LIKE DOMAIN-CONTAINING PROTEIN"/>
    <property type="match status" value="1"/>
</dbReference>
<name>A9UZ41_MONBE</name>
<dbReference type="AlphaFoldDB" id="A9UZ41"/>
<dbReference type="InParanoid" id="A9UZ41"/>
<dbReference type="EMBL" id="CH991550">
    <property type="protein sequence ID" value="EDQ89719.1"/>
    <property type="molecule type" value="Genomic_DNA"/>
</dbReference>
<feature type="domain" description="Glycosyltransferase 2-like" evidence="1">
    <location>
        <begin position="529"/>
        <end position="643"/>
    </location>
</feature>
<dbReference type="CDD" id="cd03801">
    <property type="entry name" value="GT4_PimA-like"/>
    <property type="match status" value="1"/>
</dbReference>
<organism evidence="2 3">
    <name type="scientific">Monosiga brevicollis</name>
    <name type="common">Choanoflagellate</name>
    <dbReference type="NCBI Taxonomy" id="81824"/>
    <lineage>
        <taxon>Eukaryota</taxon>
        <taxon>Choanoflagellata</taxon>
        <taxon>Craspedida</taxon>
        <taxon>Salpingoecidae</taxon>
        <taxon>Monosiga</taxon>
    </lineage>
</organism>
<sequence>MRLRVGYSVLVAVVALALGFVLGRVWPVLLANSTNNGHTSLIDLGSVPREPAHARADSACALPAPRAQLTVPPPPPLRLYDVADATFIAAELLEEIQMPINVLLVTSAIGGPTANGGIATAFLGLARHLRESTYKNRDLFNVTILYAAHPWYAEGTAERWVAHFANLGINFIPLPGSDGDYYGPKLSKRAYRAYEWLRPRQDQFDVVSVPDFMGTGYYMQLAKHLGLAFQHLDFIVQCHSTIRWADELNRRPPRDHNTLAVYYQEEQSLSMADIRVSPSRYYLEWFNEPGRSYNVSGGRNLVMQNTLYPLPEIRPPQTITNARHFVFFSRLETRKGLFVFLDALQLLAKSLIGTPFTEPIDITFLGPDVSAQGQRASRHITAFMSQQTRFRYRIVDSLPSQQALQYISSSNAVTVMPTLGDNSPYVVLELLALGLPFITTQAGGGVELLKGQDVDKFVVEANCPDCLMAAMRLAHQGSITGFSFKVDPTKSRNDYVHLFAASGLRGRQKQHALNTQAQQAPSSFPNIFVGITSHDRPDTLLRVIDSLLNQEYPLQHLGIGIVDDKSELPEMPDVLRTGKAKLAKAGLRDHVVQIHEANTFVAQSRNEIFRMGQNYDWVCLMDDDDFAEPHMLKEFMSVAHHQPEVELIMALSNNFDINKAGHRVFSHTSLAIGNAFAHNFFINNYGKANFCIRPQVAARIGGHRIGEYTRSPFVDWAFLTRASLQGVQMALVPDPLYNYTKMSSGSIWYGMASAAEQYAGHMKILQDVWESVPMSHFIARVSYAIRHDIGDKGTQYSTPCSSEDSTCSVFMSLKARPTMSYMYTVIHSPM</sequence>
<dbReference type="SUPFAM" id="SSF53756">
    <property type="entry name" value="UDP-Glycosyltransferase/glycogen phosphorylase"/>
    <property type="match status" value="1"/>
</dbReference>
<dbReference type="Pfam" id="PF13692">
    <property type="entry name" value="Glyco_trans_1_4"/>
    <property type="match status" value="1"/>
</dbReference>
<reference evidence="2 3" key="1">
    <citation type="journal article" date="2008" name="Nature">
        <title>The genome of the choanoflagellate Monosiga brevicollis and the origin of metazoans.</title>
        <authorList>
            <consortium name="JGI Sequencing"/>
            <person name="King N."/>
            <person name="Westbrook M.J."/>
            <person name="Young S.L."/>
            <person name="Kuo A."/>
            <person name="Abedin M."/>
            <person name="Chapman J."/>
            <person name="Fairclough S."/>
            <person name="Hellsten U."/>
            <person name="Isogai Y."/>
            <person name="Letunic I."/>
            <person name="Marr M."/>
            <person name="Pincus D."/>
            <person name="Putnam N."/>
            <person name="Rokas A."/>
            <person name="Wright K.J."/>
            <person name="Zuzow R."/>
            <person name="Dirks W."/>
            <person name="Good M."/>
            <person name="Goodstein D."/>
            <person name="Lemons D."/>
            <person name="Li W."/>
            <person name="Lyons J.B."/>
            <person name="Morris A."/>
            <person name="Nichols S."/>
            <person name="Richter D.J."/>
            <person name="Salamov A."/>
            <person name="Bork P."/>
            <person name="Lim W.A."/>
            <person name="Manning G."/>
            <person name="Miller W.T."/>
            <person name="McGinnis W."/>
            <person name="Shapiro H."/>
            <person name="Tjian R."/>
            <person name="Grigoriev I.V."/>
            <person name="Rokhsar D."/>
        </authorList>
    </citation>
    <scope>NUCLEOTIDE SEQUENCE [LARGE SCALE GENOMIC DNA]</scope>
    <source>
        <strain evidence="3">MX1 / ATCC 50154</strain>
    </source>
</reference>
<evidence type="ECO:0000313" key="3">
    <source>
        <dbReference type="Proteomes" id="UP000001357"/>
    </source>
</evidence>
<dbReference type="GeneID" id="5890996"/>
<accession>A9UZ41</accession>
<protein>
    <recommendedName>
        <fullName evidence="1">Glycosyltransferase 2-like domain-containing protein</fullName>
    </recommendedName>
</protein>
<keyword evidence="3" id="KW-1185">Reference proteome</keyword>
<evidence type="ECO:0000259" key="1">
    <source>
        <dbReference type="Pfam" id="PF00535"/>
    </source>
</evidence>
<dbReference type="eggNOG" id="ENOG502RZ8Y">
    <property type="taxonomic scope" value="Eukaryota"/>
</dbReference>
<dbReference type="InterPro" id="IPR001173">
    <property type="entry name" value="Glyco_trans_2-like"/>
</dbReference>
<dbReference type="RefSeq" id="XP_001745748.1">
    <property type="nucleotide sequence ID" value="XM_001745696.1"/>
</dbReference>
<dbReference type="InterPro" id="IPR029044">
    <property type="entry name" value="Nucleotide-diphossugar_trans"/>
</dbReference>
<dbReference type="OMA" id="CTALMER"/>
<dbReference type="Proteomes" id="UP000001357">
    <property type="component" value="Unassembled WGS sequence"/>
</dbReference>
<dbReference type="Gene3D" id="3.90.550.10">
    <property type="entry name" value="Spore Coat Polysaccharide Biosynthesis Protein SpsA, Chain A"/>
    <property type="match status" value="1"/>
</dbReference>
<dbReference type="Pfam" id="PF00535">
    <property type="entry name" value="Glycos_transf_2"/>
    <property type="match status" value="1"/>
</dbReference>
<dbReference type="CDD" id="cd00761">
    <property type="entry name" value="Glyco_tranf_GTA_type"/>
    <property type="match status" value="1"/>
</dbReference>
<dbReference type="Gene3D" id="3.40.50.2000">
    <property type="entry name" value="Glycogen Phosphorylase B"/>
    <property type="match status" value="2"/>
</dbReference>